<protein>
    <submittedName>
        <fullName evidence="1">Uncharacterized protein</fullName>
    </submittedName>
</protein>
<gene>
    <name evidence="1" type="ORF">GDO86_006278</name>
</gene>
<evidence type="ECO:0000313" key="2">
    <source>
        <dbReference type="Proteomes" id="UP000812440"/>
    </source>
</evidence>
<name>A0A8T2JAX4_9PIPI</name>
<dbReference type="Proteomes" id="UP000812440">
    <property type="component" value="Chromosome 3"/>
</dbReference>
<evidence type="ECO:0000313" key="1">
    <source>
        <dbReference type="EMBL" id="KAG8440460.1"/>
    </source>
</evidence>
<dbReference type="AlphaFoldDB" id="A0A8T2JAX4"/>
<keyword evidence="2" id="KW-1185">Reference proteome</keyword>
<organism evidence="1 2">
    <name type="scientific">Hymenochirus boettgeri</name>
    <name type="common">Congo dwarf clawed frog</name>
    <dbReference type="NCBI Taxonomy" id="247094"/>
    <lineage>
        <taxon>Eukaryota</taxon>
        <taxon>Metazoa</taxon>
        <taxon>Chordata</taxon>
        <taxon>Craniata</taxon>
        <taxon>Vertebrata</taxon>
        <taxon>Euteleostomi</taxon>
        <taxon>Amphibia</taxon>
        <taxon>Batrachia</taxon>
        <taxon>Anura</taxon>
        <taxon>Pipoidea</taxon>
        <taxon>Pipidae</taxon>
        <taxon>Pipinae</taxon>
        <taxon>Hymenochirus</taxon>
    </lineage>
</organism>
<proteinExistence type="predicted"/>
<comment type="caution">
    <text evidence="1">The sequence shown here is derived from an EMBL/GenBank/DDBJ whole genome shotgun (WGS) entry which is preliminary data.</text>
</comment>
<accession>A0A8T2JAX4</accession>
<sequence>MENSKIGIEMRKESLYRASDMPRDHEEQTNILQPKSLFLRTYFLKQVNVFVSAHVVDIQAFIGSSV</sequence>
<reference evidence="1" key="1">
    <citation type="thesis" date="2020" institute="ProQuest LLC" country="789 East Eisenhower Parkway, Ann Arbor, MI, USA">
        <title>Comparative Genomics and Chromosome Evolution.</title>
        <authorList>
            <person name="Mudd A.B."/>
        </authorList>
    </citation>
    <scope>NUCLEOTIDE SEQUENCE</scope>
    <source>
        <strain evidence="1">Female2</strain>
        <tissue evidence="1">Blood</tissue>
    </source>
</reference>
<dbReference type="EMBL" id="JAACNH010000006">
    <property type="protein sequence ID" value="KAG8440460.1"/>
    <property type="molecule type" value="Genomic_DNA"/>
</dbReference>